<dbReference type="Gene3D" id="3.30.710.10">
    <property type="entry name" value="Potassium Channel Kv1.1, Chain A"/>
    <property type="match status" value="1"/>
</dbReference>
<dbReference type="Pfam" id="PF20871">
    <property type="entry name" value="KCTD1-15_CTD"/>
    <property type="match status" value="1"/>
</dbReference>
<dbReference type="PANTHER" id="PTHR14499">
    <property type="entry name" value="POTASSIUM CHANNEL TETRAMERIZATION DOMAIN-CONTAINING"/>
    <property type="match status" value="1"/>
</dbReference>
<evidence type="ECO:0000256" key="1">
    <source>
        <dbReference type="SAM" id="MobiDB-lite"/>
    </source>
</evidence>
<protein>
    <recommendedName>
        <fullName evidence="2">BTB domain-containing protein</fullName>
    </recommendedName>
</protein>
<name>A0A8W8K8Q3_MAGGI</name>
<keyword evidence="4" id="KW-1185">Reference proteome</keyword>
<feature type="domain" description="BTB" evidence="2">
    <location>
        <begin position="97"/>
        <end position="199"/>
    </location>
</feature>
<dbReference type="AlphaFoldDB" id="A0A8W8K8Q3"/>
<dbReference type="OMA" id="FCDCIAV"/>
<accession>A0A8W8K8Q3</accession>
<dbReference type="SMART" id="SM00225">
    <property type="entry name" value="BTB"/>
    <property type="match status" value="1"/>
</dbReference>
<evidence type="ECO:0000313" key="4">
    <source>
        <dbReference type="Proteomes" id="UP000005408"/>
    </source>
</evidence>
<organism evidence="3 4">
    <name type="scientific">Magallana gigas</name>
    <name type="common">Pacific oyster</name>
    <name type="synonym">Crassostrea gigas</name>
    <dbReference type="NCBI Taxonomy" id="29159"/>
    <lineage>
        <taxon>Eukaryota</taxon>
        <taxon>Metazoa</taxon>
        <taxon>Spiralia</taxon>
        <taxon>Lophotrochozoa</taxon>
        <taxon>Mollusca</taxon>
        <taxon>Bivalvia</taxon>
        <taxon>Autobranchia</taxon>
        <taxon>Pteriomorphia</taxon>
        <taxon>Ostreida</taxon>
        <taxon>Ostreoidea</taxon>
        <taxon>Ostreidae</taxon>
        <taxon>Magallana</taxon>
    </lineage>
</organism>
<evidence type="ECO:0000313" key="3">
    <source>
        <dbReference type="EnsemblMetazoa" id="G22590.3:cds"/>
    </source>
</evidence>
<dbReference type="OrthoDB" id="2414723at2759"/>
<dbReference type="SUPFAM" id="SSF54695">
    <property type="entry name" value="POZ domain"/>
    <property type="match status" value="1"/>
</dbReference>
<dbReference type="CDD" id="cd18361">
    <property type="entry name" value="BTB_POZ_KCTD1-like"/>
    <property type="match status" value="1"/>
</dbReference>
<dbReference type="InterPro" id="IPR011333">
    <property type="entry name" value="SKP1/BTB/POZ_sf"/>
</dbReference>
<dbReference type="Pfam" id="PF02214">
    <property type="entry name" value="BTB_2"/>
    <property type="match status" value="1"/>
</dbReference>
<evidence type="ECO:0000259" key="2">
    <source>
        <dbReference type="SMART" id="SM00225"/>
    </source>
</evidence>
<dbReference type="EnsemblMetazoa" id="G22590.3">
    <property type="protein sequence ID" value="G22590.3:cds"/>
    <property type="gene ID" value="G22590"/>
</dbReference>
<dbReference type="PANTHER" id="PTHR14499:SF67">
    <property type="entry name" value="BTB_POZ DOMAIN-CONTAINING PROTEIN TIWAZ"/>
    <property type="match status" value="1"/>
</dbReference>
<sequence>MEPTAIRDLARNWILAPGYTRQKERETTKSSLYSGFLSIGGFDFSRTGLDREFKKTHTSRVMTSPHTPPVSSPATHNGHYQKISGVPCPATPTRYTAPVHIDVGGVIYTSSLETLTKFPESRLAKMFNGSIPIILDSLKQHYFIDRDGKMFRYILSYLRSSKLLLPENFSEYDQLLEEAKYFDLKGIVNHIEVLRRAKNIKQEKSDSQTGNAPSRGNSEHCDCIAVSISPDLGERISLSAEKALIEELFPELIPALMDSRNSGFNLDNRYVIRFPLNGFCKLNSIQVLQTLFNADFKIVANTGGGVEGQQFSEYLFCRYRKC</sequence>
<feature type="region of interest" description="Disordered" evidence="1">
    <location>
        <begin position="57"/>
        <end position="83"/>
    </location>
</feature>
<dbReference type="Proteomes" id="UP000005408">
    <property type="component" value="Unassembled WGS sequence"/>
</dbReference>
<dbReference type="GO" id="GO:0051260">
    <property type="term" value="P:protein homooligomerization"/>
    <property type="evidence" value="ECO:0007669"/>
    <property type="project" value="InterPro"/>
</dbReference>
<dbReference type="InterPro" id="IPR048595">
    <property type="entry name" value="KCTD1-15-like_C"/>
</dbReference>
<proteinExistence type="predicted"/>
<dbReference type="InterPro" id="IPR000210">
    <property type="entry name" value="BTB/POZ_dom"/>
</dbReference>
<dbReference type="InterPro" id="IPR003131">
    <property type="entry name" value="T1-type_BTB"/>
</dbReference>
<reference evidence="3" key="1">
    <citation type="submission" date="2022-08" db="UniProtKB">
        <authorList>
            <consortium name="EnsemblMetazoa"/>
        </authorList>
    </citation>
    <scope>IDENTIFICATION</scope>
    <source>
        <strain evidence="3">05x7-T-G4-1.051#20</strain>
    </source>
</reference>